<dbReference type="Proteomes" id="UP000216533">
    <property type="component" value="Unassembled WGS sequence"/>
</dbReference>
<evidence type="ECO:0000313" key="5">
    <source>
        <dbReference type="Proteomes" id="UP000216300"/>
    </source>
</evidence>
<dbReference type="SUPFAM" id="SSF53800">
    <property type="entry name" value="Chelatase"/>
    <property type="match status" value="1"/>
</dbReference>
<dbReference type="AlphaFoldDB" id="A0A255ESR3"/>
<dbReference type="GO" id="GO:0016829">
    <property type="term" value="F:lyase activity"/>
    <property type="evidence" value="ECO:0007669"/>
    <property type="project" value="UniProtKB-KW"/>
</dbReference>
<dbReference type="Proteomes" id="UP000216300">
    <property type="component" value="Unassembled WGS sequence"/>
</dbReference>
<name>A0A255ESR3_9ACTN</name>
<accession>A0A255ESR3</accession>
<dbReference type="Pfam" id="PF01903">
    <property type="entry name" value="CbiX"/>
    <property type="match status" value="1"/>
</dbReference>
<dbReference type="EMBL" id="NMVI01000018">
    <property type="protein sequence ID" value="OYN86403.1"/>
    <property type="molecule type" value="Genomic_DNA"/>
</dbReference>
<dbReference type="Gene3D" id="3.40.50.1400">
    <property type="match status" value="1"/>
</dbReference>
<proteinExistence type="predicted"/>
<sequence>MTAPAIVLLTDRTDDLRVSRVMYELRDRIQKMRSQHRVGAASVNEKSLQQAVVNLGSDSGEVVIVPMQLAAATQTSDRINAAVAAVTAVSTNVRIATARPIGPSAMLLGAINRRLRAALRDARARELDGLVLAAEPGADVRGSGLLARRARQWSHQHHLPCVTANTTEVSTANALASLRAQGRRHLAVGSLFLGADSNFQLQKEQANRMGAVMAEPLGDEPELVDLILARYAYAAMDLVEIAPERPQPKVSKPDLRVVS</sequence>
<evidence type="ECO:0008006" key="7">
    <source>
        <dbReference type="Google" id="ProtNLM"/>
    </source>
</evidence>
<evidence type="ECO:0000313" key="3">
    <source>
        <dbReference type="EMBL" id="OYN86403.1"/>
    </source>
</evidence>
<evidence type="ECO:0000313" key="4">
    <source>
        <dbReference type="EMBL" id="OYN91163.1"/>
    </source>
</evidence>
<evidence type="ECO:0000256" key="2">
    <source>
        <dbReference type="ARBA" id="ARBA00023239"/>
    </source>
</evidence>
<dbReference type="OrthoDB" id="482456at2"/>
<evidence type="ECO:0000256" key="1">
    <source>
        <dbReference type="ARBA" id="ARBA00022723"/>
    </source>
</evidence>
<keyword evidence="2" id="KW-0456">Lyase</keyword>
<accession>A0A255EE55</accession>
<keyword evidence="1" id="KW-0479">Metal-binding</keyword>
<keyword evidence="5" id="KW-1185">Reference proteome</keyword>
<dbReference type="GO" id="GO:0046872">
    <property type="term" value="F:metal ion binding"/>
    <property type="evidence" value="ECO:0007669"/>
    <property type="project" value="UniProtKB-KW"/>
</dbReference>
<protein>
    <recommendedName>
        <fullName evidence="7">Cobalamin biosynthesis protein CbiX</fullName>
    </recommendedName>
</protein>
<dbReference type="EMBL" id="NMVJ01000006">
    <property type="protein sequence ID" value="OYN91163.1"/>
    <property type="molecule type" value="Genomic_DNA"/>
</dbReference>
<dbReference type="InterPro" id="IPR002762">
    <property type="entry name" value="CbiX-like"/>
</dbReference>
<dbReference type="RefSeq" id="WP_094450971.1">
    <property type="nucleotide sequence ID" value="NZ_NMVI01000018.1"/>
</dbReference>
<comment type="caution">
    <text evidence="4">The sequence shown here is derived from an EMBL/GenBank/DDBJ whole genome shotgun (WGS) entry which is preliminary data.</text>
</comment>
<organism evidence="4 5">
    <name type="scientific">Parenemella sanctibonifatiensis</name>
    <dbReference type="NCBI Taxonomy" id="2016505"/>
    <lineage>
        <taxon>Bacteria</taxon>
        <taxon>Bacillati</taxon>
        <taxon>Actinomycetota</taxon>
        <taxon>Actinomycetes</taxon>
        <taxon>Propionibacteriales</taxon>
        <taxon>Propionibacteriaceae</taxon>
        <taxon>Parenemella</taxon>
    </lineage>
</organism>
<reference evidence="5 6" key="1">
    <citation type="submission" date="2017-07" db="EMBL/GenBank/DDBJ databases">
        <title>Draft whole genome sequences of clinical Proprionibacteriaceae strains.</title>
        <authorList>
            <person name="Bernier A.-M."/>
            <person name="Bernard K."/>
            <person name="Domingo M.-C."/>
        </authorList>
    </citation>
    <scope>NUCLEOTIDE SEQUENCE [LARGE SCALE GENOMIC DNA]</scope>
    <source>
        <strain evidence="4 5">NML 150081</strain>
        <strain evidence="3 6">NML 160184</strain>
    </source>
</reference>
<evidence type="ECO:0000313" key="6">
    <source>
        <dbReference type="Proteomes" id="UP000216533"/>
    </source>
</evidence>
<gene>
    <name evidence="4" type="ORF">CGZ91_06800</name>
    <name evidence="3" type="ORF">CGZ92_08610</name>
</gene>